<dbReference type="RefSeq" id="WP_207672870.1">
    <property type="nucleotide sequence ID" value="NZ_JAFREM010000012.1"/>
</dbReference>
<evidence type="ECO:0000313" key="2">
    <source>
        <dbReference type="EMBL" id="MBO1305937.1"/>
    </source>
</evidence>
<keyword evidence="1" id="KW-0812">Transmembrane</keyword>
<feature type="transmembrane region" description="Helical" evidence="1">
    <location>
        <begin position="65"/>
        <end position="84"/>
    </location>
</feature>
<keyword evidence="3" id="KW-1185">Reference proteome</keyword>
<sequence>MESIEKHLRKAKTWNMVLFVLGIIGTISNLISLPETFNPTKATYDALGEYGAQSYEYVSSPFAKVYTVVSIVIGIALLVSYFLANKKLKEGKAPTKIPYFTKIAWTVIALVITFMTTPNVDYMGVNMARFTQYTAIGTSILISIPTIIVIVHLFKAEPEE</sequence>
<name>A0ABS3L8I2_9ENTE</name>
<evidence type="ECO:0000256" key="1">
    <source>
        <dbReference type="SAM" id="Phobius"/>
    </source>
</evidence>
<feature type="transmembrane region" description="Helical" evidence="1">
    <location>
        <begin position="12"/>
        <end position="31"/>
    </location>
</feature>
<feature type="transmembrane region" description="Helical" evidence="1">
    <location>
        <begin position="135"/>
        <end position="154"/>
    </location>
</feature>
<feature type="transmembrane region" description="Helical" evidence="1">
    <location>
        <begin position="96"/>
        <end position="115"/>
    </location>
</feature>
<organism evidence="2 3">
    <name type="scientific">Candidatus Enterococcus moelleringii</name>
    <dbReference type="NCBI Taxonomy" id="2815325"/>
    <lineage>
        <taxon>Bacteria</taxon>
        <taxon>Bacillati</taxon>
        <taxon>Bacillota</taxon>
        <taxon>Bacilli</taxon>
        <taxon>Lactobacillales</taxon>
        <taxon>Enterococcaceae</taxon>
        <taxon>Enterococcus</taxon>
    </lineage>
</organism>
<dbReference type="Proteomes" id="UP000664601">
    <property type="component" value="Unassembled WGS sequence"/>
</dbReference>
<proteinExistence type="predicted"/>
<accession>A0ABS3L8I2</accession>
<reference evidence="2 3" key="1">
    <citation type="submission" date="2021-03" db="EMBL/GenBank/DDBJ databases">
        <title>Enterococcal diversity collection.</title>
        <authorList>
            <person name="Gilmore M.S."/>
            <person name="Schwartzman J."/>
            <person name="Van Tyne D."/>
            <person name="Martin M."/>
            <person name="Earl A.M."/>
            <person name="Manson A.L."/>
            <person name="Straub T."/>
            <person name="Salamzade R."/>
            <person name="Saavedra J."/>
            <person name="Lebreton F."/>
            <person name="Prichula J."/>
            <person name="Schaufler K."/>
            <person name="Gaca A."/>
            <person name="Sgardioli B."/>
            <person name="Wagenaar J."/>
            <person name="Strong T."/>
        </authorList>
    </citation>
    <scope>NUCLEOTIDE SEQUENCE [LARGE SCALE GENOMIC DNA]</scope>
    <source>
        <strain evidence="2 3">669A</strain>
    </source>
</reference>
<evidence type="ECO:0000313" key="3">
    <source>
        <dbReference type="Proteomes" id="UP000664601"/>
    </source>
</evidence>
<keyword evidence="1" id="KW-0472">Membrane</keyword>
<gene>
    <name evidence="2" type="ORF">JZO70_07185</name>
</gene>
<comment type="caution">
    <text evidence="2">The sequence shown here is derived from an EMBL/GenBank/DDBJ whole genome shotgun (WGS) entry which is preliminary data.</text>
</comment>
<dbReference type="EMBL" id="JAFREM010000012">
    <property type="protein sequence ID" value="MBO1305937.1"/>
    <property type="molecule type" value="Genomic_DNA"/>
</dbReference>
<keyword evidence="1" id="KW-1133">Transmembrane helix</keyword>
<protein>
    <submittedName>
        <fullName evidence="2">Uncharacterized protein</fullName>
    </submittedName>
</protein>